<evidence type="ECO:0000256" key="2">
    <source>
        <dbReference type="ARBA" id="ARBA00010644"/>
    </source>
</evidence>
<evidence type="ECO:0000313" key="7">
    <source>
        <dbReference type="EMBL" id="TDD89610.1"/>
    </source>
</evidence>
<dbReference type="GO" id="GO:0005737">
    <property type="term" value="C:cytoplasm"/>
    <property type="evidence" value="ECO:0007669"/>
    <property type="project" value="TreeGrafter"/>
</dbReference>
<dbReference type="GO" id="GO:0006782">
    <property type="term" value="P:protoporphyrinogen IX biosynthetic process"/>
    <property type="evidence" value="ECO:0007669"/>
    <property type="project" value="TreeGrafter"/>
</dbReference>
<sequence>MNRKAVVDLMLAKQATLVEAFSQFEKEAEFQERSWEQPDGGGGWARILENGDVFERAGINVAAVHGKRVPPAIADREDIDHDSGYFATGVSMVVHGRNPYVPSFHANYRYFEVDGGSIWWFGGGADLTPAYVFEEDAEHFHSVLKDYCDAYDPGFYAKAKRECDEYFYIPHRDETRGVGGIFFVELHPDGAGGWNRALDFIGAGLDAIVPAYAPIVERRKDLPYSDRERAWQLTRRGRYVEFNLVYDNGTKFGLQAKGHIDSVLMSLPPMVGWNFDATPEPGSPEAAVAGYLRPRDWIPS</sequence>
<dbReference type="AlphaFoldDB" id="A0A4R5BW67"/>
<comment type="subunit">
    <text evidence="3">Homodimer.</text>
</comment>
<organism evidence="7 8">
    <name type="scientific">Actinomadura darangshiensis</name>
    <dbReference type="NCBI Taxonomy" id="705336"/>
    <lineage>
        <taxon>Bacteria</taxon>
        <taxon>Bacillati</taxon>
        <taxon>Actinomycetota</taxon>
        <taxon>Actinomycetes</taxon>
        <taxon>Streptosporangiales</taxon>
        <taxon>Thermomonosporaceae</taxon>
        <taxon>Actinomadura</taxon>
    </lineage>
</organism>
<evidence type="ECO:0000256" key="3">
    <source>
        <dbReference type="ARBA" id="ARBA00011738"/>
    </source>
</evidence>
<name>A0A4R5BW67_9ACTN</name>
<dbReference type="InterPro" id="IPR001260">
    <property type="entry name" value="Coprogen_oxidase_aer"/>
</dbReference>
<dbReference type="PANTHER" id="PTHR10755:SF0">
    <property type="entry name" value="OXYGEN-DEPENDENT COPROPORPHYRINOGEN-III OXIDASE, MITOCHONDRIAL"/>
    <property type="match status" value="1"/>
</dbReference>
<protein>
    <recommendedName>
        <fullName evidence="4">coproporphyrinogen oxidase</fullName>
        <ecNumber evidence="4">1.3.3.3</ecNumber>
    </recommendedName>
</protein>
<comment type="similarity">
    <text evidence="2">Belongs to the aerobic coproporphyrinogen-III oxidase family.</text>
</comment>
<proteinExistence type="inferred from homology"/>
<evidence type="ECO:0000256" key="4">
    <source>
        <dbReference type="ARBA" id="ARBA00012869"/>
    </source>
</evidence>
<comment type="caution">
    <text evidence="7">The sequence shown here is derived from an EMBL/GenBank/DDBJ whole genome shotgun (WGS) entry which is preliminary data.</text>
</comment>
<dbReference type="PRINTS" id="PR00073">
    <property type="entry name" value="COPRGNOXDASE"/>
</dbReference>
<dbReference type="InterPro" id="IPR036406">
    <property type="entry name" value="Coprogen_oxidase_aer_sf"/>
</dbReference>
<keyword evidence="6" id="KW-0627">Porphyrin biosynthesis</keyword>
<gene>
    <name evidence="7" type="ORF">E1293_04445</name>
</gene>
<dbReference type="EC" id="1.3.3.3" evidence="4"/>
<dbReference type="RefSeq" id="WP_132194068.1">
    <property type="nucleotide sequence ID" value="NZ_SMKY01000011.1"/>
</dbReference>
<reference evidence="7 8" key="1">
    <citation type="submission" date="2019-03" db="EMBL/GenBank/DDBJ databases">
        <title>Draft genome sequences of novel Actinobacteria.</title>
        <authorList>
            <person name="Sahin N."/>
            <person name="Ay H."/>
            <person name="Saygin H."/>
        </authorList>
    </citation>
    <scope>NUCLEOTIDE SEQUENCE [LARGE SCALE GENOMIC DNA]</scope>
    <source>
        <strain evidence="7 8">DSM 45941</strain>
    </source>
</reference>
<accession>A0A4R5BW67</accession>
<evidence type="ECO:0000313" key="8">
    <source>
        <dbReference type="Proteomes" id="UP000295578"/>
    </source>
</evidence>
<dbReference type="PIRSF" id="PIRSF000166">
    <property type="entry name" value="Coproporphyri_ox"/>
    <property type="match status" value="1"/>
</dbReference>
<dbReference type="Pfam" id="PF01218">
    <property type="entry name" value="Coprogen_oxidas"/>
    <property type="match status" value="1"/>
</dbReference>
<evidence type="ECO:0000256" key="6">
    <source>
        <dbReference type="ARBA" id="ARBA00023244"/>
    </source>
</evidence>
<dbReference type="OrthoDB" id="9777553at2"/>
<dbReference type="Proteomes" id="UP000295578">
    <property type="component" value="Unassembled WGS sequence"/>
</dbReference>
<dbReference type="SUPFAM" id="SSF102886">
    <property type="entry name" value="Coproporphyrinogen III oxidase"/>
    <property type="match status" value="1"/>
</dbReference>
<dbReference type="PANTHER" id="PTHR10755">
    <property type="entry name" value="COPROPORPHYRINOGEN III OXIDASE, MITOCHONDRIAL"/>
    <property type="match status" value="1"/>
</dbReference>
<dbReference type="NCBIfam" id="NF003727">
    <property type="entry name" value="PRK05330.1"/>
    <property type="match status" value="1"/>
</dbReference>
<dbReference type="GO" id="GO:0004109">
    <property type="term" value="F:coproporphyrinogen oxidase activity"/>
    <property type="evidence" value="ECO:0007669"/>
    <property type="project" value="UniProtKB-EC"/>
</dbReference>
<comment type="pathway">
    <text evidence="1">Porphyrin-containing compound metabolism; protoporphyrin-IX biosynthesis; protoporphyrinogen-IX from coproporphyrinogen-III (O2 route): step 1/1.</text>
</comment>
<evidence type="ECO:0000256" key="1">
    <source>
        <dbReference type="ARBA" id="ARBA00005168"/>
    </source>
</evidence>
<evidence type="ECO:0000256" key="5">
    <source>
        <dbReference type="ARBA" id="ARBA00023002"/>
    </source>
</evidence>
<dbReference type="Gene3D" id="3.40.1500.10">
    <property type="entry name" value="Coproporphyrinogen III oxidase, aerobic"/>
    <property type="match status" value="1"/>
</dbReference>
<dbReference type="EMBL" id="SMKY01000011">
    <property type="protein sequence ID" value="TDD89610.1"/>
    <property type="molecule type" value="Genomic_DNA"/>
</dbReference>
<keyword evidence="8" id="KW-1185">Reference proteome</keyword>
<keyword evidence="5 7" id="KW-0560">Oxidoreductase</keyword>